<accession>A0AAW1I0D6</accession>
<evidence type="ECO:0000313" key="1">
    <source>
        <dbReference type="EMBL" id="KAK9682832.1"/>
    </source>
</evidence>
<dbReference type="InterPro" id="IPR007658">
    <property type="entry name" value="DUF594"/>
</dbReference>
<name>A0AAW1I0D6_SAPOF</name>
<proteinExistence type="predicted"/>
<reference evidence="1" key="1">
    <citation type="submission" date="2024-03" db="EMBL/GenBank/DDBJ databases">
        <title>WGS assembly of Saponaria officinalis var. Norfolk2.</title>
        <authorList>
            <person name="Jenkins J."/>
            <person name="Shu S."/>
            <person name="Grimwood J."/>
            <person name="Barry K."/>
            <person name="Goodstein D."/>
            <person name="Schmutz J."/>
            <person name="Leebens-Mack J."/>
            <person name="Osbourn A."/>
        </authorList>
    </citation>
    <scope>NUCLEOTIDE SEQUENCE [LARGE SCALE GENOMIC DNA]</scope>
    <source>
        <strain evidence="1">JIC</strain>
    </source>
</reference>
<dbReference type="Pfam" id="PF04578">
    <property type="entry name" value="DUF594"/>
    <property type="match status" value="1"/>
</dbReference>
<protein>
    <submittedName>
        <fullName evidence="1">Uncharacterized protein</fullName>
    </submittedName>
</protein>
<keyword evidence="2" id="KW-1185">Reference proteome</keyword>
<comment type="caution">
    <text evidence="1">The sequence shown here is derived from an EMBL/GenBank/DDBJ whole genome shotgun (WGS) entry which is preliminary data.</text>
</comment>
<gene>
    <name evidence="1" type="ORF">RND81_10G099700</name>
</gene>
<sequence length="98" mass="11399">MIYELILKRKPKSVDENEVSKDEIVLKDFCENVKKEADFRRSIGVAKGDIENSVLFEAYYLAQRPKMFGDKQWEITGKVWVELLSYVATRCSPRSHLA</sequence>
<dbReference type="Proteomes" id="UP001443914">
    <property type="component" value="Unassembled WGS sequence"/>
</dbReference>
<dbReference type="EMBL" id="JBDFQZ010000010">
    <property type="protein sequence ID" value="KAK9682832.1"/>
    <property type="molecule type" value="Genomic_DNA"/>
</dbReference>
<organism evidence="1 2">
    <name type="scientific">Saponaria officinalis</name>
    <name type="common">Common soapwort</name>
    <name type="synonym">Lychnis saponaria</name>
    <dbReference type="NCBI Taxonomy" id="3572"/>
    <lineage>
        <taxon>Eukaryota</taxon>
        <taxon>Viridiplantae</taxon>
        <taxon>Streptophyta</taxon>
        <taxon>Embryophyta</taxon>
        <taxon>Tracheophyta</taxon>
        <taxon>Spermatophyta</taxon>
        <taxon>Magnoliopsida</taxon>
        <taxon>eudicotyledons</taxon>
        <taxon>Gunneridae</taxon>
        <taxon>Pentapetalae</taxon>
        <taxon>Caryophyllales</taxon>
        <taxon>Caryophyllaceae</taxon>
        <taxon>Caryophylleae</taxon>
        <taxon>Saponaria</taxon>
    </lineage>
</organism>
<evidence type="ECO:0000313" key="2">
    <source>
        <dbReference type="Proteomes" id="UP001443914"/>
    </source>
</evidence>
<dbReference type="AlphaFoldDB" id="A0AAW1I0D6"/>